<evidence type="ECO:0000313" key="5">
    <source>
        <dbReference type="EMBL" id="OJJ08127.1"/>
    </source>
</evidence>
<comment type="similarity">
    <text evidence="1">Belongs to the ATP-dependent AMP-binding enzyme family.</text>
</comment>
<gene>
    <name evidence="5" type="ORF">ASPVEDRAFT_47336</name>
</gene>
<dbReference type="AlphaFoldDB" id="A0A1L9Q2Z6"/>
<organism evidence="5 6">
    <name type="scientific">Aspergillus versicolor CBS 583.65</name>
    <dbReference type="NCBI Taxonomy" id="1036611"/>
    <lineage>
        <taxon>Eukaryota</taxon>
        <taxon>Fungi</taxon>
        <taxon>Dikarya</taxon>
        <taxon>Ascomycota</taxon>
        <taxon>Pezizomycotina</taxon>
        <taxon>Eurotiomycetes</taxon>
        <taxon>Eurotiomycetidae</taxon>
        <taxon>Eurotiales</taxon>
        <taxon>Aspergillaceae</taxon>
        <taxon>Aspergillus</taxon>
        <taxon>Aspergillus subgen. Nidulantes</taxon>
    </lineage>
</organism>
<dbReference type="GeneID" id="63729265"/>
<evidence type="ECO:0000259" key="3">
    <source>
        <dbReference type="Pfam" id="PF00501"/>
    </source>
</evidence>
<evidence type="ECO:0000259" key="4">
    <source>
        <dbReference type="Pfam" id="PF13193"/>
    </source>
</evidence>
<dbReference type="InterPro" id="IPR020845">
    <property type="entry name" value="AMP-binding_CS"/>
</dbReference>
<name>A0A1L9Q2Z6_ASPVE</name>
<protein>
    <recommendedName>
        <fullName evidence="7">AMP-dependent synthetase/ligase domain-containing protein</fullName>
    </recommendedName>
</protein>
<dbReference type="SUPFAM" id="SSF56801">
    <property type="entry name" value="Acetyl-CoA synthetase-like"/>
    <property type="match status" value="1"/>
</dbReference>
<feature type="domain" description="AMP-binding enzyme C-terminal" evidence="4">
    <location>
        <begin position="469"/>
        <end position="551"/>
    </location>
</feature>
<dbReference type="InterPro" id="IPR042099">
    <property type="entry name" value="ANL_N_sf"/>
</dbReference>
<dbReference type="OrthoDB" id="1700726at2759"/>
<reference evidence="6" key="1">
    <citation type="journal article" date="2017" name="Genome Biol.">
        <title>Comparative genomics reveals high biological diversity and specific adaptations in the industrially and medically important fungal genus Aspergillus.</title>
        <authorList>
            <person name="de Vries R.P."/>
            <person name="Riley R."/>
            <person name="Wiebenga A."/>
            <person name="Aguilar-Osorio G."/>
            <person name="Amillis S."/>
            <person name="Uchima C.A."/>
            <person name="Anderluh G."/>
            <person name="Asadollahi M."/>
            <person name="Askin M."/>
            <person name="Barry K."/>
            <person name="Battaglia E."/>
            <person name="Bayram O."/>
            <person name="Benocci T."/>
            <person name="Braus-Stromeyer S.A."/>
            <person name="Caldana C."/>
            <person name="Canovas D."/>
            <person name="Cerqueira G.C."/>
            <person name="Chen F."/>
            <person name="Chen W."/>
            <person name="Choi C."/>
            <person name="Clum A."/>
            <person name="Dos Santos R.A."/>
            <person name="Damasio A.R."/>
            <person name="Diallinas G."/>
            <person name="Emri T."/>
            <person name="Fekete E."/>
            <person name="Flipphi M."/>
            <person name="Freyberg S."/>
            <person name="Gallo A."/>
            <person name="Gournas C."/>
            <person name="Habgood R."/>
            <person name="Hainaut M."/>
            <person name="Harispe M.L."/>
            <person name="Henrissat B."/>
            <person name="Hilden K.S."/>
            <person name="Hope R."/>
            <person name="Hossain A."/>
            <person name="Karabika E."/>
            <person name="Karaffa L."/>
            <person name="Karanyi Z."/>
            <person name="Krasevec N."/>
            <person name="Kuo A."/>
            <person name="Kusch H."/>
            <person name="LaButti K."/>
            <person name="Lagendijk E.L."/>
            <person name="Lapidus A."/>
            <person name="Levasseur A."/>
            <person name="Lindquist E."/>
            <person name="Lipzen A."/>
            <person name="Logrieco A.F."/>
            <person name="MacCabe A."/>
            <person name="Maekelae M.R."/>
            <person name="Malavazi I."/>
            <person name="Melin P."/>
            <person name="Meyer V."/>
            <person name="Mielnichuk N."/>
            <person name="Miskei M."/>
            <person name="Molnar A.P."/>
            <person name="Mule G."/>
            <person name="Ngan C.Y."/>
            <person name="Orejas M."/>
            <person name="Orosz E."/>
            <person name="Ouedraogo J.P."/>
            <person name="Overkamp K.M."/>
            <person name="Park H.-S."/>
            <person name="Perrone G."/>
            <person name="Piumi F."/>
            <person name="Punt P.J."/>
            <person name="Ram A.F."/>
            <person name="Ramon A."/>
            <person name="Rauscher S."/>
            <person name="Record E."/>
            <person name="Riano-Pachon D.M."/>
            <person name="Robert V."/>
            <person name="Roehrig J."/>
            <person name="Ruller R."/>
            <person name="Salamov A."/>
            <person name="Salih N.S."/>
            <person name="Samson R.A."/>
            <person name="Sandor E."/>
            <person name="Sanguinetti M."/>
            <person name="Schuetze T."/>
            <person name="Sepcic K."/>
            <person name="Shelest E."/>
            <person name="Sherlock G."/>
            <person name="Sophianopoulou V."/>
            <person name="Squina F.M."/>
            <person name="Sun H."/>
            <person name="Susca A."/>
            <person name="Todd R.B."/>
            <person name="Tsang A."/>
            <person name="Unkles S.E."/>
            <person name="van de Wiele N."/>
            <person name="van Rossen-Uffink D."/>
            <person name="Oliveira J.V."/>
            <person name="Vesth T.C."/>
            <person name="Visser J."/>
            <person name="Yu J.-H."/>
            <person name="Zhou M."/>
            <person name="Andersen M.R."/>
            <person name="Archer D.B."/>
            <person name="Baker S.E."/>
            <person name="Benoit I."/>
            <person name="Brakhage A.A."/>
            <person name="Braus G.H."/>
            <person name="Fischer R."/>
            <person name="Frisvad J.C."/>
            <person name="Goldman G.H."/>
            <person name="Houbraken J."/>
            <person name="Oakley B."/>
            <person name="Pocsi I."/>
            <person name="Scazzocchio C."/>
            <person name="Seiboth B."/>
            <person name="vanKuyk P.A."/>
            <person name="Wortman J."/>
            <person name="Dyer P.S."/>
            <person name="Grigoriev I.V."/>
        </authorList>
    </citation>
    <scope>NUCLEOTIDE SEQUENCE [LARGE SCALE GENOMIC DNA]</scope>
    <source>
        <strain evidence="6">CBS 583.65</strain>
    </source>
</reference>
<dbReference type="Pfam" id="PF00501">
    <property type="entry name" value="AMP-binding"/>
    <property type="match status" value="1"/>
</dbReference>
<proteinExistence type="inferred from homology"/>
<dbReference type="InterPro" id="IPR045851">
    <property type="entry name" value="AMP-bd_C_sf"/>
</dbReference>
<dbReference type="GO" id="GO:0016405">
    <property type="term" value="F:CoA-ligase activity"/>
    <property type="evidence" value="ECO:0007669"/>
    <property type="project" value="TreeGrafter"/>
</dbReference>
<dbReference type="Gene3D" id="3.40.50.12780">
    <property type="entry name" value="N-terminal domain of ligase-like"/>
    <property type="match status" value="1"/>
</dbReference>
<feature type="domain" description="AMP-dependent synthetase/ligase" evidence="3">
    <location>
        <begin position="33"/>
        <end position="413"/>
    </location>
</feature>
<dbReference type="Pfam" id="PF13193">
    <property type="entry name" value="AMP-binding_C"/>
    <property type="match status" value="1"/>
</dbReference>
<dbReference type="PANTHER" id="PTHR24096">
    <property type="entry name" value="LONG-CHAIN-FATTY-ACID--COA LIGASE"/>
    <property type="match status" value="1"/>
</dbReference>
<dbReference type="PANTHER" id="PTHR24096:SF149">
    <property type="entry name" value="AMP-BINDING DOMAIN-CONTAINING PROTEIN-RELATED"/>
    <property type="match status" value="1"/>
</dbReference>
<keyword evidence="6" id="KW-1185">Reference proteome</keyword>
<sequence>MGKKKIYRSPYPNLQVEAVDLVSKVFSNPFNTPLSKPMYIDALSGDQYTYGDVIQRTRALANGLQSEFGLKADDVVALFSPNTIEYPIACHAIIGSQAVVAPTSAALTPPELHAQLRTSGARFIVAHSSLLSTARMAAKDTSIEKVIVLDGQSATPGQQPTCQQLASTCPPTELRAIPAHEAESRIAFVCFSSGTSGPAKGVITTHRNVTSNLQQWRAQLLESGSPSQQIDRTAAIAFLPFSHIYGLNLYMCQCLLWGTPVVILPRFDLDMYLSCIQKYKPQELALVPPIALMLVKDDRIKKYDLRSVKRILSAAAPLTIELASALEARFRDIYGTEVFCTQSWGLTETSPMATGIPNDRMDKRSTGVGCVVRNMEFRFVDPETMLDAETGKDGSSAPGEIWCRGPNVTPGYYNNAEATKGAFHVDADDGTSWFRTGDIGAIDADGYITIQDRIKEMIKYKGLQVIPSELEGKLVDHPDVVDAAVVGVWVDEQATELPTAFVTLRNGIDGKEIRNVTEGIHTWLNGKVANHKRLRGGIHVVESIPKSPSGKILRRELKQRLKTGAEKARL</sequence>
<dbReference type="RefSeq" id="XP_040673889.1">
    <property type="nucleotide sequence ID" value="XM_040813754.1"/>
</dbReference>
<dbReference type="EMBL" id="KV878139">
    <property type="protein sequence ID" value="OJJ08127.1"/>
    <property type="molecule type" value="Genomic_DNA"/>
</dbReference>
<dbReference type="VEuPathDB" id="FungiDB:ASPVEDRAFT_47336"/>
<dbReference type="InterPro" id="IPR000873">
    <property type="entry name" value="AMP-dep_synth/lig_dom"/>
</dbReference>
<keyword evidence="2" id="KW-0436">Ligase</keyword>
<accession>A0A1L9Q2Z6</accession>
<dbReference type="InterPro" id="IPR025110">
    <property type="entry name" value="AMP-bd_C"/>
</dbReference>
<evidence type="ECO:0008006" key="7">
    <source>
        <dbReference type="Google" id="ProtNLM"/>
    </source>
</evidence>
<evidence type="ECO:0000256" key="1">
    <source>
        <dbReference type="ARBA" id="ARBA00006432"/>
    </source>
</evidence>
<dbReference type="PROSITE" id="PS00455">
    <property type="entry name" value="AMP_BINDING"/>
    <property type="match status" value="1"/>
</dbReference>
<evidence type="ECO:0000256" key="2">
    <source>
        <dbReference type="ARBA" id="ARBA00022598"/>
    </source>
</evidence>
<evidence type="ECO:0000313" key="6">
    <source>
        <dbReference type="Proteomes" id="UP000184073"/>
    </source>
</evidence>
<dbReference type="STRING" id="1036611.A0A1L9Q2Z6"/>
<dbReference type="Proteomes" id="UP000184073">
    <property type="component" value="Unassembled WGS sequence"/>
</dbReference>
<dbReference type="Gene3D" id="3.30.300.30">
    <property type="match status" value="1"/>
</dbReference>